<dbReference type="SUPFAM" id="SSF52047">
    <property type="entry name" value="RNI-like"/>
    <property type="match status" value="1"/>
</dbReference>
<dbReference type="OrthoDB" id="629492at2759"/>
<proteinExistence type="predicted"/>
<dbReference type="Gene3D" id="1.20.1280.50">
    <property type="match status" value="1"/>
</dbReference>
<dbReference type="PROSITE" id="PS50181">
    <property type="entry name" value="FBOX"/>
    <property type="match status" value="1"/>
</dbReference>
<feature type="repeat" description="TPR" evidence="3">
    <location>
        <begin position="6"/>
        <end position="39"/>
    </location>
</feature>
<accession>A0A9W7SZP1</accession>
<evidence type="ECO:0000256" key="3">
    <source>
        <dbReference type="PROSITE-ProRule" id="PRU00339"/>
    </source>
</evidence>
<sequence length="577" mass="64740">MSDTILTKLQRDGRDAYKQKDYQKALQCFNRAIGRDPSALLYDNRAACHAKLGDYPAALQDAKRAIKLHHEDPTGYLRAGKVLLEMQKDSVALEIYQHGCKKVRPVGRGYEMLKAAKEDLHTRLCPPNSVDPLTRFPPELAEIIFSHLSFQQRMNACFVSKPWRDYIRSNPTLWQHLDLRVNQRGKKIRNAFISRAINIARDKLTMATLSYLEDLPKALKALLQHCPITELTLLNTGLGGPELVALLRTGRSIQTLRLGNGAQIGQWTMRSVLDALTDRLEHFECTVHDNRPLEPLTKTCERLRILRLVRPSSTVWTPMLESLPAHAPNIQSLICHDLGERRGQRLAVAADFRGLKSLRTLDLRCIVPAVRFLKLPPSITSLHLAHTAELSFFEGLSETTFALPILDELVINIPRIKAKDIQHFLCGTSTAGDLEPLDTSVRCEESETPTFLKLRKLSIIRATLTNDCLSAILSHPRLSDLESLTLQPYLLGQLDDTGVKLIADELRKLRFLDISGTAVTGVGVKDLVGTGHIDHIVLNNCGLLGRDAVDWARLMGVKVEYTMQQADKHGKKIRYGP</sequence>
<feature type="domain" description="F-box" evidence="4">
    <location>
        <begin position="130"/>
        <end position="177"/>
    </location>
</feature>
<organism evidence="5 6">
    <name type="scientific">Teratosphaeria destructans</name>
    <dbReference type="NCBI Taxonomy" id="418781"/>
    <lineage>
        <taxon>Eukaryota</taxon>
        <taxon>Fungi</taxon>
        <taxon>Dikarya</taxon>
        <taxon>Ascomycota</taxon>
        <taxon>Pezizomycotina</taxon>
        <taxon>Dothideomycetes</taxon>
        <taxon>Dothideomycetidae</taxon>
        <taxon>Mycosphaerellales</taxon>
        <taxon>Teratosphaeriaceae</taxon>
        <taxon>Teratosphaeria</taxon>
    </lineage>
</organism>
<name>A0A9W7SZP1_9PEZI</name>
<keyword evidence="1" id="KW-0677">Repeat</keyword>
<evidence type="ECO:0000256" key="2">
    <source>
        <dbReference type="ARBA" id="ARBA00022803"/>
    </source>
</evidence>
<dbReference type="Proteomes" id="UP001138500">
    <property type="component" value="Unassembled WGS sequence"/>
</dbReference>
<dbReference type="SMART" id="SM00256">
    <property type="entry name" value="FBOX"/>
    <property type="match status" value="1"/>
</dbReference>
<reference evidence="5 6" key="2">
    <citation type="journal article" date="2021" name="Curr. Genet.">
        <title>Genetic response to nitrogen starvation in the aggressive Eucalyptus foliar pathogen Teratosphaeria destructans.</title>
        <authorList>
            <person name="Havenga M."/>
            <person name="Wingfield B.D."/>
            <person name="Wingfield M.J."/>
            <person name="Dreyer L.L."/>
            <person name="Roets F."/>
            <person name="Aylward J."/>
        </authorList>
    </citation>
    <scope>NUCLEOTIDE SEQUENCE [LARGE SCALE GENOMIC DNA]</scope>
    <source>
        <strain evidence="5">CMW44962</strain>
    </source>
</reference>
<dbReference type="AlphaFoldDB" id="A0A9W7SZP1"/>
<dbReference type="SUPFAM" id="SSF48452">
    <property type="entry name" value="TPR-like"/>
    <property type="match status" value="1"/>
</dbReference>
<dbReference type="Gene3D" id="1.25.40.10">
    <property type="entry name" value="Tetratricopeptide repeat domain"/>
    <property type="match status" value="1"/>
</dbReference>
<dbReference type="SMART" id="SM00028">
    <property type="entry name" value="TPR"/>
    <property type="match status" value="2"/>
</dbReference>
<comment type="caution">
    <text evidence="5">The sequence shown here is derived from an EMBL/GenBank/DDBJ whole genome shotgun (WGS) entry which is preliminary data.</text>
</comment>
<keyword evidence="6" id="KW-1185">Reference proteome</keyword>
<dbReference type="Gene3D" id="3.80.10.10">
    <property type="entry name" value="Ribonuclease Inhibitor"/>
    <property type="match status" value="1"/>
</dbReference>
<evidence type="ECO:0000256" key="1">
    <source>
        <dbReference type="ARBA" id="ARBA00022737"/>
    </source>
</evidence>
<dbReference type="EMBL" id="RIBY02000335">
    <property type="protein sequence ID" value="KAH9844450.1"/>
    <property type="molecule type" value="Genomic_DNA"/>
</dbReference>
<dbReference type="PANTHER" id="PTHR22904:SF523">
    <property type="entry name" value="STRESS-INDUCED-PHOSPHOPROTEIN 1"/>
    <property type="match status" value="1"/>
</dbReference>
<dbReference type="PROSITE" id="PS50005">
    <property type="entry name" value="TPR"/>
    <property type="match status" value="1"/>
</dbReference>
<dbReference type="InterPro" id="IPR036047">
    <property type="entry name" value="F-box-like_dom_sf"/>
</dbReference>
<dbReference type="PANTHER" id="PTHR22904">
    <property type="entry name" value="TPR REPEAT CONTAINING PROTEIN"/>
    <property type="match status" value="1"/>
</dbReference>
<dbReference type="InterPro" id="IPR019734">
    <property type="entry name" value="TPR_rpt"/>
</dbReference>
<dbReference type="InterPro" id="IPR011990">
    <property type="entry name" value="TPR-like_helical_dom_sf"/>
</dbReference>
<keyword evidence="2 3" id="KW-0802">TPR repeat</keyword>
<reference evidence="5 6" key="1">
    <citation type="journal article" date="2018" name="IMA Fungus">
        <title>IMA Genome-F 10: Nine draft genome sequences of Claviceps purpurea s.lat., including C. arundinis, C. humidiphila, and C. cf. spartinae, pseudomolecules for the pitch canker pathogen Fusarium circinatum, draft genome of Davidsoniella eucalypti, Grosmannia galeiformis, Quambalaria eucalypti, and Teratosphaeria destructans.</title>
        <authorList>
            <person name="Wingfield B.D."/>
            <person name="Liu M."/>
            <person name="Nguyen H.D."/>
            <person name="Lane F.A."/>
            <person name="Morgan S.W."/>
            <person name="De Vos L."/>
            <person name="Wilken P.M."/>
            <person name="Duong T.A."/>
            <person name="Aylward J."/>
            <person name="Coetzee M.P."/>
            <person name="Dadej K."/>
            <person name="De Beer Z.W."/>
            <person name="Findlay W."/>
            <person name="Havenga M."/>
            <person name="Kolarik M."/>
            <person name="Menzies J.G."/>
            <person name="Naidoo K."/>
            <person name="Pochopski O."/>
            <person name="Shoukouhi P."/>
            <person name="Santana Q.C."/>
            <person name="Seifert K.A."/>
            <person name="Soal N."/>
            <person name="Steenkamp E.T."/>
            <person name="Tatham C.T."/>
            <person name="van der Nest M.A."/>
            <person name="Wingfield M.J."/>
        </authorList>
    </citation>
    <scope>NUCLEOTIDE SEQUENCE [LARGE SCALE GENOMIC DNA]</scope>
    <source>
        <strain evidence="5">CMW44962</strain>
    </source>
</reference>
<keyword evidence="5" id="KW-0675">Receptor</keyword>
<dbReference type="Pfam" id="PF12937">
    <property type="entry name" value="F-box-like"/>
    <property type="match status" value="1"/>
</dbReference>
<dbReference type="SUPFAM" id="SSF81383">
    <property type="entry name" value="F-box domain"/>
    <property type="match status" value="1"/>
</dbReference>
<dbReference type="InterPro" id="IPR032675">
    <property type="entry name" value="LRR_dom_sf"/>
</dbReference>
<protein>
    <submittedName>
        <fullName evidence="5">Ubiquitination Target receptor</fullName>
    </submittedName>
</protein>
<dbReference type="InterPro" id="IPR001810">
    <property type="entry name" value="F-box_dom"/>
</dbReference>
<evidence type="ECO:0000313" key="6">
    <source>
        <dbReference type="Proteomes" id="UP001138500"/>
    </source>
</evidence>
<evidence type="ECO:0000313" key="5">
    <source>
        <dbReference type="EMBL" id="KAH9844450.1"/>
    </source>
</evidence>
<gene>
    <name evidence="5" type="ORF">Tdes44962_MAKER01483</name>
</gene>
<evidence type="ECO:0000259" key="4">
    <source>
        <dbReference type="PROSITE" id="PS50181"/>
    </source>
</evidence>
<dbReference type="GO" id="GO:0051879">
    <property type="term" value="F:Hsp90 protein binding"/>
    <property type="evidence" value="ECO:0007669"/>
    <property type="project" value="TreeGrafter"/>
</dbReference>